<dbReference type="OrthoDB" id="6155763at2759"/>
<accession>A0A7M7SVK7</accession>
<dbReference type="KEGG" id="spu:115921252"/>
<dbReference type="EnsemblMetazoa" id="XM_030978547">
    <property type="protein sequence ID" value="XP_030834407"/>
    <property type="gene ID" value="LOC115921252"/>
</dbReference>
<dbReference type="RefSeq" id="XP_030834407.1">
    <property type="nucleotide sequence ID" value="XM_030978547.1"/>
</dbReference>
<keyword evidence="2" id="KW-1185">Reference proteome</keyword>
<dbReference type="GeneID" id="115921252"/>
<reference evidence="2" key="1">
    <citation type="submission" date="2015-02" db="EMBL/GenBank/DDBJ databases">
        <title>Genome sequencing for Strongylocentrotus purpuratus.</title>
        <authorList>
            <person name="Murali S."/>
            <person name="Liu Y."/>
            <person name="Vee V."/>
            <person name="English A."/>
            <person name="Wang M."/>
            <person name="Skinner E."/>
            <person name="Han Y."/>
            <person name="Muzny D.M."/>
            <person name="Worley K.C."/>
            <person name="Gibbs R.A."/>
        </authorList>
    </citation>
    <scope>NUCLEOTIDE SEQUENCE</scope>
</reference>
<dbReference type="InParanoid" id="A0A7M7SVK7"/>
<dbReference type="AlphaFoldDB" id="A0A7M7SVK7"/>
<organism evidence="1 2">
    <name type="scientific">Strongylocentrotus purpuratus</name>
    <name type="common">Purple sea urchin</name>
    <dbReference type="NCBI Taxonomy" id="7668"/>
    <lineage>
        <taxon>Eukaryota</taxon>
        <taxon>Metazoa</taxon>
        <taxon>Echinodermata</taxon>
        <taxon>Eleutherozoa</taxon>
        <taxon>Echinozoa</taxon>
        <taxon>Echinoidea</taxon>
        <taxon>Euechinoidea</taxon>
        <taxon>Echinacea</taxon>
        <taxon>Camarodonta</taxon>
        <taxon>Echinidea</taxon>
        <taxon>Strongylocentrotidae</taxon>
        <taxon>Strongylocentrotus</taxon>
    </lineage>
</organism>
<evidence type="ECO:0000313" key="2">
    <source>
        <dbReference type="Proteomes" id="UP000007110"/>
    </source>
</evidence>
<protein>
    <submittedName>
        <fullName evidence="1">Uncharacterized protein</fullName>
    </submittedName>
</protein>
<dbReference type="OMA" id="RIDYCSA"/>
<sequence length="242" mass="27149">MLKLNSGKTDFLIVASPRYRHLISGIVLTIGGTVIEPSTSIRSLGVEIDANLKLNRHVSSLSSSLHFHLSNIARIRPFLDQSACEHAVRALVSSRIDYANSLLCGTSALNVKRLQRAQNRAAKLVFRAKKYDHVTPFLQQLHWLPVEKRITYKILTITYKCLNNSAPNYLRKLLRKHQTARPGLRSSNDPALLAVPRTNTCTGDKSFSSAAPRLWNNLPQNVRTSSSLSQFQKSLKTFLFNT</sequence>
<evidence type="ECO:0000313" key="1">
    <source>
        <dbReference type="EnsemblMetazoa" id="XP_030834407"/>
    </source>
</evidence>
<name>A0A7M7SVK7_STRPU</name>
<reference evidence="1" key="2">
    <citation type="submission" date="2021-01" db="UniProtKB">
        <authorList>
            <consortium name="EnsemblMetazoa"/>
        </authorList>
    </citation>
    <scope>IDENTIFICATION</scope>
</reference>
<proteinExistence type="predicted"/>
<dbReference type="Proteomes" id="UP000007110">
    <property type="component" value="Unassembled WGS sequence"/>
</dbReference>
<dbReference type="PANTHER" id="PTHR33332">
    <property type="entry name" value="REVERSE TRANSCRIPTASE DOMAIN-CONTAINING PROTEIN"/>
    <property type="match status" value="1"/>
</dbReference>